<evidence type="ECO:0000313" key="2">
    <source>
        <dbReference type="Proteomes" id="UP001600424"/>
    </source>
</evidence>
<gene>
    <name evidence="1" type="ORF">ACFQ63_33940</name>
</gene>
<proteinExistence type="predicted"/>
<sequence>MRTTPNAPPVRPVSEPEAARVYRDLKAAMDSVGLPTNGLYRDVTRAPGGDVHRYGLGVVSLAGAKRLTVLLRAARAAT</sequence>
<keyword evidence="2" id="KW-1185">Reference proteome</keyword>
<comment type="caution">
    <text evidence="1">The sequence shown here is derived from an EMBL/GenBank/DDBJ whole genome shotgun (WGS) entry which is preliminary data.</text>
</comment>
<dbReference type="RefSeq" id="WP_362573377.1">
    <property type="nucleotide sequence ID" value="NZ_JBEZXO010000080.1"/>
</dbReference>
<dbReference type="EMBL" id="JBHTRV010000037">
    <property type="protein sequence ID" value="MFE5984681.1"/>
    <property type="molecule type" value="Genomic_DNA"/>
</dbReference>
<dbReference type="Proteomes" id="UP001600424">
    <property type="component" value="Unassembled WGS sequence"/>
</dbReference>
<reference evidence="1 2" key="1">
    <citation type="submission" date="2024-09" db="EMBL/GenBank/DDBJ databases">
        <title>The Natural Products Discovery Center: Release of the First 8490 Sequenced Strains for Exploring Actinobacteria Biosynthetic Diversity.</title>
        <authorList>
            <person name="Kalkreuter E."/>
            <person name="Kautsar S.A."/>
            <person name="Yang D."/>
            <person name="Bader C.D."/>
            <person name="Teijaro C.N."/>
            <person name="Fluegel L."/>
            <person name="Davis C.M."/>
            <person name="Simpson J.R."/>
            <person name="Lauterbach L."/>
            <person name="Steele A.D."/>
            <person name="Gui C."/>
            <person name="Meng S."/>
            <person name="Li G."/>
            <person name="Viehrig K."/>
            <person name="Ye F."/>
            <person name="Su P."/>
            <person name="Kiefer A.F."/>
            <person name="Nichols A."/>
            <person name="Cepeda A.J."/>
            <person name="Yan W."/>
            <person name="Fan B."/>
            <person name="Jiang Y."/>
            <person name="Adhikari A."/>
            <person name="Zheng C.-J."/>
            <person name="Schuster L."/>
            <person name="Cowan T.M."/>
            <person name="Smanski M.J."/>
            <person name="Chevrette M.G."/>
            <person name="De Carvalho L.P.S."/>
            <person name="Shen B."/>
        </authorList>
    </citation>
    <scope>NUCLEOTIDE SEQUENCE [LARGE SCALE GENOMIC DNA]</scope>
    <source>
        <strain evidence="1 2">NPDC056472</strain>
    </source>
</reference>
<name>A0ABW6J430_STRWE</name>
<evidence type="ECO:0000313" key="1">
    <source>
        <dbReference type="EMBL" id="MFE5984681.1"/>
    </source>
</evidence>
<organism evidence="1 2">
    <name type="scientific">Streptomyces wedmorensis</name>
    <dbReference type="NCBI Taxonomy" id="43759"/>
    <lineage>
        <taxon>Bacteria</taxon>
        <taxon>Bacillati</taxon>
        <taxon>Actinomycetota</taxon>
        <taxon>Actinomycetes</taxon>
        <taxon>Kitasatosporales</taxon>
        <taxon>Streptomycetaceae</taxon>
        <taxon>Streptomyces</taxon>
    </lineage>
</organism>
<accession>A0ABW6J430</accession>
<protein>
    <submittedName>
        <fullName evidence="1">Uncharacterized protein</fullName>
    </submittedName>
</protein>